<evidence type="ECO:0000313" key="2">
    <source>
        <dbReference type="Proteomes" id="UP000664417"/>
    </source>
</evidence>
<evidence type="ECO:0000313" key="1">
    <source>
        <dbReference type="EMBL" id="MBO1322087.1"/>
    </source>
</evidence>
<comment type="caution">
    <text evidence="1">The sequence shown here is derived from an EMBL/GenBank/DDBJ whole genome shotgun (WGS) entry which is preliminary data.</text>
</comment>
<dbReference type="RefSeq" id="WP_207862059.1">
    <property type="nucleotide sequence ID" value="NZ_JAFREP010000031.1"/>
</dbReference>
<name>A0A8J7Q7G1_9BACT</name>
<sequence>MPQRLIEAGNARFGLFDQPVETINADDFVQRSSMDRLAPTLLRRFAYNQFQFVGVCSPELVLGCAVVDLKWVGSSFFYVYLPPSGELFEWSRLQPLARRTALALTPDRGCSVFSGRGLNVTIQAESDPRQRRLTATFGRDGRLDARLVEPAAFRPLALCTRAGYNGWVYTQKAAGLPVTGSLQFRGRDFDLGALAAHGNYDWTCGFMRRHTFWNWACCTGVLPDGRRFGLNLAAGVNETGFTENVFWLGDRFVKVDTVHFQFDRLQPTQPWTVSSYDGRVALRFEPEGLRREKLHVGFLASNFKQVFGRFYGTVHDADGQAAPIDGLYGFCEDHYAKW</sequence>
<accession>A0A8J7Q7G1</accession>
<dbReference type="EMBL" id="JAFREP010000031">
    <property type="protein sequence ID" value="MBO1322087.1"/>
    <property type="molecule type" value="Genomic_DNA"/>
</dbReference>
<dbReference type="PANTHER" id="PTHR35868:SF4">
    <property type="entry name" value="DUF2804 DOMAIN-CONTAINING PROTEIN"/>
    <property type="match status" value="1"/>
</dbReference>
<dbReference type="Pfam" id="PF10974">
    <property type="entry name" value="DUF2804"/>
    <property type="match status" value="1"/>
</dbReference>
<dbReference type="PANTHER" id="PTHR35868">
    <property type="entry name" value="DUF2804 DOMAIN-CONTAINING PROTEIN-RELATED"/>
    <property type="match status" value="1"/>
</dbReference>
<gene>
    <name evidence="1" type="ORF">J3U88_26660</name>
</gene>
<dbReference type="InterPro" id="IPR021243">
    <property type="entry name" value="DUF2804"/>
</dbReference>
<keyword evidence="2" id="KW-1185">Reference proteome</keyword>
<reference evidence="1" key="1">
    <citation type="submission" date="2021-03" db="EMBL/GenBank/DDBJ databases">
        <authorList>
            <person name="Wang G."/>
        </authorList>
    </citation>
    <scope>NUCLEOTIDE SEQUENCE</scope>
    <source>
        <strain evidence="1">KCTC 12899</strain>
    </source>
</reference>
<protein>
    <submittedName>
        <fullName evidence="1">DUF2804 domain-containing protein</fullName>
    </submittedName>
</protein>
<dbReference type="Proteomes" id="UP000664417">
    <property type="component" value="Unassembled WGS sequence"/>
</dbReference>
<dbReference type="AlphaFoldDB" id="A0A8J7Q7G1"/>
<proteinExistence type="predicted"/>
<organism evidence="1 2">
    <name type="scientific">Acanthopleuribacter pedis</name>
    <dbReference type="NCBI Taxonomy" id="442870"/>
    <lineage>
        <taxon>Bacteria</taxon>
        <taxon>Pseudomonadati</taxon>
        <taxon>Acidobacteriota</taxon>
        <taxon>Holophagae</taxon>
        <taxon>Acanthopleuribacterales</taxon>
        <taxon>Acanthopleuribacteraceae</taxon>
        <taxon>Acanthopleuribacter</taxon>
    </lineage>
</organism>